<evidence type="ECO:0000259" key="12">
    <source>
        <dbReference type="Pfam" id="PF25392"/>
    </source>
</evidence>
<reference evidence="13 14" key="1">
    <citation type="journal article" date="2013" name="Genome Announc.">
        <title>Draft Genome Sequence of an Alphaproteobacterium, Caenispirillum salinarum AK4(T), Isolated from a Solar Saltern.</title>
        <authorList>
            <person name="Khatri I."/>
            <person name="Singh A."/>
            <person name="Korpole S."/>
            <person name="Pinnaka A.K."/>
            <person name="Subramanian S."/>
        </authorList>
    </citation>
    <scope>NUCLEOTIDE SEQUENCE [LARGE SCALE GENOMIC DNA]</scope>
    <source>
        <strain evidence="13 14">AK4</strain>
    </source>
</reference>
<dbReference type="eggNOG" id="COG0668">
    <property type="taxonomic scope" value="Bacteria"/>
</dbReference>
<dbReference type="SUPFAM" id="SSF82861">
    <property type="entry name" value="Mechanosensitive channel protein MscS (YggB), transmembrane region"/>
    <property type="match status" value="1"/>
</dbReference>
<dbReference type="SUPFAM" id="SSF82689">
    <property type="entry name" value="Mechanosensitive channel protein MscS (YggB), C-terminal domain"/>
    <property type="match status" value="1"/>
</dbReference>
<protein>
    <submittedName>
        <fullName evidence="13">Potassium efflux system KefA protein</fullName>
    </submittedName>
</protein>
<feature type="domain" description="Mechanosensitive ion channel MscS C-terminal" evidence="10">
    <location>
        <begin position="607"/>
        <end position="691"/>
    </location>
</feature>
<keyword evidence="8" id="KW-0732">Signal</keyword>
<dbReference type="SUPFAM" id="SSF50182">
    <property type="entry name" value="Sm-like ribonucleoproteins"/>
    <property type="match status" value="1"/>
</dbReference>
<feature type="domain" description="Mechanosensitive ion channel MscS" evidence="9">
    <location>
        <begin position="534"/>
        <end position="595"/>
    </location>
</feature>
<feature type="transmembrane region" description="Helical" evidence="7">
    <location>
        <begin position="198"/>
        <end position="216"/>
    </location>
</feature>
<accession>K9GUY7</accession>
<feature type="chain" id="PRO_5003931117" evidence="8">
    <location>
        <begin position="18"/>
        <end position="724"/>
    </location>
</feature>
<dbReference type="GO" id="GO:0005886">
    <property type="term" value="C:plasma membrane"/>
    <property type="evidence" value="ECO:0007669"/>
    <property type="project" value="UniProtKB-SubCell"/>
</dbReference>
<dbReference type="InterPro" id="IPR045276">
    <property type="entry name" value="YbiO_bact"/>
</dbReference>
<dbReference type="Proteomes" id="UP000009881">
    <property type="component" value="Unassembled WGS sequence"/>
</dbReference>
<dbReference type="InterPro" id="IPR010920">
    <property type="entry name" value="LSM_dom_sf"/>
</dbReference>
<feature type="transmembrane region" description="Helical" evidence="7">
    <location>
        <begin position="353"/>
        <end position="375"/>
    </location>
</feature>
<evidence type="ECO:0000256" key="7">
    <source>
        <dbReference type="SAM" id="Phobius"/>
    </source>
</evidence>
<keyword evidence="5 7" id="KW-1133">Transmembrane helix</keyword>
<feature type="signal peptide" evidence="8">
    <location>
        <begin position="1"/>
        <end position="17"/>
    </location>
</feature>
<comment type="similarity">
    <text evidence="2">Belongs to the MscS (TC 1.A.23) family.</text>
</comment>
<dbReference type="Gene3D" id="1.10.287.1260">
    <property type="match status" value="1"/>
</dbReference>
<name>K9GUY7_9PROT</name>
<feature type="transmembrane region" description="Helical" evidence="7">
    <location>
        <begin position="443"/>
        <end position="465"/>
    </location>
</feature>
<keyword evidence="3" id="KW-1003">Cell membrane</keyword>
<dbReference type="PATRIC" id="fig|1238182.3.peg.2450"/>
<gene>
    <name evidence="13" type="ORF">C882_0235</name>
</gene>
<organism evidence="13 14">
    <name type="scientific">Caenispirillum salinarum AK4</name>
    <dbReference type="NCBI Taxonomy" id="1238182"/>
    <lineage>
        <taxon>Bacteria</taxon>
        <taxon>Pseudomonadati</taxon>
        <taxon>Pseudomonadota</taxon>
        <taxon>Alphaproteobacteria</taxon>
        <taxon>Rhodospirillales</taxon>
        <taxon>Novispirillaceae</taxon>
        <taxon>Caenispirillum</taxon>
    </lineage>
</organism>
<evidence type="ECO:0000259" key="9">
    <source>
        <dbReference type="Pfam" id="PF00924"/>
    </source>
</evidence>
<dbReference type="PANTHER" id="PTHR30460:SF0">
    <property type="entry name" value="MODERATE CONDUCTANCE MECHANOSENSITIVE CHANNEL YBIO"/>
    <property type="match status" value="1"/>
</dbReference>
<feature type="transmembrane region" description="Helical" evidence="7">
    <location>
        <begin position="237"/>
        <end position="258"/>
    </location>
</feature>
<evidence type="ECO:0000256" key="5">
    <source>
        <dbReference type="ARBA" id="ARBA00022989"/>
    </source>
</evidence>
<dbReference type="Gene3D" id="3.30.70.100">
    <property type="match status" value="1"/>
</dbReference>
<evidence type="ECO:0000313" key="14">
    <source>
        <dbReference type="Proteomes" id="UP000009881"/>
    </source>
</evidence>
<comment type="subcellular location">
    <subcellularLocation>
        <location evidence="1">Cell membrane</location>
        <topology evidence="1">Multi-pass membrane protein</topology>
    </subcellularLocation>
</comment>
<dbReference type="AlphaFoldDB" id="K9GUY7"/>
<dbReference type="Gene3D" id="2.30.30.60">
    <property type="match status" value="1"/>
</dbReference>
<proteinExistence type="inferred from homology"/>
<keyword evidence="14" id="KW-1185">Reference proteome</keyword>
<keyword evidence="6 7" id="KW-0472">Membrane</keyword>
<comment type="caution">
    <text evidence="13">The sequence shown here is derived from an EMBL/GenBank/DDBJ whole genome shotgun (WGS) entry which is preliminary data.</text>
</comment>
<dbReference type="GO" id="GO:0008381">
    <property type="term" value="F:mechanosensitive monoatomic ion channel activity"/>
    <property type="evidence" value="ECO:0007669"/>
    <property type="project" value="InterPro"/>
</dbReference>
<feature type="transmembrane region" description="Helical" evidence="7">
    <location>
        <begin position="156"/>
        <end position="178"/>
    </location>
</feature>
<feature type="transmembrane region" description="Helical" evidence="7">
    <location>
        <begin position="113"/>
        <end position="135"/>
    </location>
</feature>
<evidence type="ECO:0000256" key="6">
    <source>
        <dbReference type="ARBA" id="ARBA00023136"/>
    </source>
</evidence>
<feature type="transmembrane region" description="Helical" evidence="7">
    <location>
        <begin position="513"/>
        <end position="530"/>
    </location>
</feature>
<evidence type="ECO:0000256" key="8">
    <source>
        <dbReference type="SAM" id="SignalP"/>
    </source>
</evidence>
<feature type="transmembrane region" description="Helical" evidence="7">
    <location>
        <begin position="319"/>
        <end position="341"/>
    </location>
</feature>
<dbReference type="Pfam" id="PF00924">
    <property type="entry name" value="MS_channel_2nd"/>
    <property type="match status" value="1"/>
</dbReference>
<feature type="transmembrane region" description="Helical" evidence="7">
    <location>
        <begin position="270"/>
        <end position="292"/>
    </location>
</feature>
<evidence type="ECO:0000256" key="4">
    <source>
        <dbReference type="ARBA" id="ARBA00022692"/>
    </source>
</evidence>
<dbReference type="PANTHER" id="PTHR30460">
    <property type="entry name" value="MODERATE CONDUCTANCE MECHANOSENSITIVE CHANNEL YBIO"/>
    <property type="match status" value="1"/>
</dbReference>
<dbReference type="InterPro" id="IPR006685">
    <property type="entry name" value="MscS_channel_2nd"/>
</dbReference>
<dbReference type="STRING" id="1238182.C882_0235"/>
<evidence type="ECO:0000259" key="11">
    <source>
        <dbReference type="Pfam" id="PF21088"/>
    </source>
</evidence>
<feature type="transmembrane region" description="Helical" evidence="7">
    <location>
        <begin position="396"/>
        <end position="423"/>
    </location>
</feature>
<feature type="transmembrane region" description="Helical" evidence="7">
    <location>
        <begin position="485"/>
        <end position="507"/>
    </location>
</feature>
<dbReference type="InterPro" id="IPR057485">
    <property type="entry name" value="YbiO-like_TM1"/>
</dbReference>
<feature type="domain" description="Mechanosensitive ion channel transmembrane helices 2/3" evidence="11">
    <location>
        <begin position="492"/>
        <end position="532"/>
    </location>
</feature>
<evidence type="ECO:0000256" key="2">
    <source>
        <dbReference type="ARBA" id="ARBA00008017"/>
    </source>
</evidence>
<dbReference type="EMBL" id="ANHY01000011">
    <property type="protein sequence ID" value="EKV29805.1"/>
    <property type="molecule type" value="Genomic_DNA"/>
</dbReference>
<keyword evidence="4 7" id="KW-0812">Transmembrane</keyword>
<dbReference type="InterPro" id="IPR011066">
    <property type="entry name" value="MscS_channel_C_sf"/>
</dbReference>
<evidence type="ECO:0000313" key="13">
    <source>
        <dbReference type="EMBL" id="EKV29805.1"/>
    </source>
</evidence>
<dbReference type="Pfam" id="PF25392">
    <property type="entry name" value="MS_channel_TM1"/>
    <property type="match status" value="1"/>
</dbReference>
<dbReference type="InterPro" id="IPR049142">
    <property type="entry name" value="MS_channel_1st"/>
</dbReference>
<dbReference type="Pfam" id="PF21082">
    <property type="entry name" value="MS_channel_3rd"/>
    <property type="match status" value="1"/>
</dbReference>
<dbReference type="Pfam" id="PF21088">
    <property type="entry name" value="MS_channel_1st"/>
    <property type="match status" value="1"/>
</dbReference>
<feature type="domain" description="Moderate conductance mechanosensitive channel YbiO-like transmembrane helix 1" evidence="12">
    <location>
        <begin position="353"/>
        <end position="431"/>
    </location>
</feature>
<evidence type="ECO:0000256" key="1">
    <source>
        <dbReference type="ARBA" id="ARBA00004651"/>
    </source>
</evidence>
<dbReference type="InterPro" id="IPR023408">
    <property type="entry name" value="MscS_beta-dom_sf"/>
</dbReference>
<dbReference type="InterPro" id="IPR011014">
    <property type="entry name" value="MscS_channel_TM-2"/>
</dbReference>
<sequence>MPLFALLMLSLPAPAFAQEAEPAPPPAYSTLADVLEDETARRALIEDLRRLAAPAVEEAAEAAAAPDPSLARQIATMTKGIAEQVIVQAQGVWTGLTEMFNGGGRDLAQLSEWAANLAIVIATVLVLFFVLRRAVRPAYARADRWVMAQQEGERRWVHRIIAIGGTALLDLVVVLVAWVGGYVLALTWLGTAGRMETAQSLFLNAFLIIEIVKLGMRGLFASRYQGLRILPLPAEDAAIWNILLARLVGLIGYGMLFVSPVVTAQISWGAGRAVAVLVMLLAFLYALTGILAQRKRVRDALTARAGNAKSGFTGAAIRLLARTWHVFAILYFAALALVTIVRPGDALPFMASATFQTLAAVAGGFVAYAILERLIMLGVRVPEETRRRLPQLERRLNTYIPTGLRVVRTVVVVVVLALIAAAWEVWDVAAWMASERGSVVLSAAIDIAVIVVLAAAVWIAVASWVEHRLSPETGTGEPGAREKTLLAIFRNAFSIVLITMTAMIVMSEMGIDIGPLIAGAGVLGLAIGFGSQKLVQDIITGVFIQLENAINTGDVVTVGGISGTVEKLTIRSIGIRDLAGSYHIIPFSSVDLVTNFMRDFAFHVGEYGIAYRENVDDAIERLKEAFEELRANPDNAPLILDDLEVSGVVALADSSVNIRVRIKTAPGSQWAIGRAYNKLVKQHFDAAGIEIPFPHMTLYFGQDKDGSAPPVPLPQPVIQGKAAE</sequence>
<dbReference type="InterPro" id="IPR049278">
    <property type="entry name" value="MS_channel_C"/>
</dbReference>
<evidence type="ECO:0000259" key="10">
    <source>
        <dbReference type="Pfam" id="PF21082"/>
    </source>
</evidence>
<evidence type="ECO:0000256" key="3">
    <source>
        <dbReference type="ARBA" id="ARBA00022475"/>
    </source>
</evidence>